<keyword evidence="2" id="KW-1185">Reference proteome</keyword>
<sequence length="106" mass="11386">MQTSNSKVNLLTVSDIIAALQIIVGAKVLDTPLRITTIRISYVHNLRYSTLKPRTPEPHSLIPITAIELKDQSIRAIITERQLGYSTGMGHTAGMGVTGMAGTGTV</sequence>
<accession>A0A9P7J764</accession>
<organism evidence="1 2">
    <name type="scientific">Suillus subaureus</name>
    <dbReference type="NCBI Taxonomy" id="48587"/>
    <lineage>
        <taxon>Eukaryota</taxon>
        <taxon>Fungi</taxon>
        <taxon>Dikarya</taxon>
        <taxon>Basidiomycota</taxon>
        <taxon>Agaricomycotina</taxon>
        <taxon>Agaricomycetes</taxon>
        <taxon>Agaricomycetidae</taxon>
        <taxon>Boletales</taxon>
        <taxon>Suillineae</taxon>
        <taxon>Suillaceae</taxon>
        <taxon>Suillus</taxon>
    </lineage>
</organism>
<proteinExistence type="predicted"/>
<reference evidence="1" key="1">
    <citation type="journal article" date="2020" name="New Phytol.">
        <title>Comparative genomics reveals dynamic genome evolution in host specialist ectomycorrhizal fungi.</title>
        <authorList>
            <person name="Lofgren L.A."/>
            <person name="Nguyen N.H."/>
            <person name="Vilgalys R."/>
            <person name="Ruytinx J."/>
            <person name="Liao H.L."/>
            <person name="Branco S."/>
            <person name="Kuo A."/>
            <person name="LaButti K."/>
            <person name="Lipzen A."/>
            <person name="Andreopoulos W."/>
            <person name="Pangilinan J."/>
            <person name="Riley R."/>
            <person name="Hundley H."/>
            <person name="Na H."/>
            <person name="Barry K."/>
            <person name="Grigoriev I.V."/>
            <person name="Stajich J.E."/>
            <person name="Kennedy P.G."/>
        </authorList>
    </citation>
    <scope>NUCLEOTIDE SEQUENCE</scope>
    <source>
        <strain evidence="1">MN1</strain>
    </source>
</reference>
<dbReference type="GeneID" id="64636298"/>
<protein>
    <submittedName>
        <fullName evidence="1">Uncharacterized protein</fullName>
    </submittedName>
</protein>
<comment type="caution">
    <text evidence="1">The sequence shown here is derived from an EMBL/GenBank/DDBJ whole genome shotgun (WGS) entry which is preliminary data.</text>
</comment>
<dbReference type="EMBL" id="JABBWG010000047">
    <property type="protein sequence ID" value="KAG1806171.1"/>
    <property type="molecule type" value="Genomic_DNA"/>
</dbReference>
<dbReference type="AlphaFoldDB" id="A0A9P7J764"/>
<gene>
    <name evidence="1" type="ORF">BJ212DRAFT_1580536</name>
</gene>
<evidence type="ECO:0000313" key="1">
    <source>
        <dbReference type="EMBL" id="KAG1806171.1"/>
    </source>
</evidence>
<name>A0A9P7J764_9AGAM</name>
<evidence type="ECO:0000313" key="2">
    <source>
        <dbReference type="Proteomes" id="UP000807769"/>
    </source>
</evidence>
<dbReference type="Proteomes" id="UP000807769">
    <property type="component" value="Unassembled WGS sequence"/>
</dbReference>
<dbReference type="RefSeq" id="XP_041187680.1">
    <property type="nucleotide sequence ID" value="XM_041342282.1"/>
</dbReference>